<keyword evidence="11" id="KW-1185">Reference proteome</keyword>
<dbReference type="EMBL" id="FZMP01000107">
    <property type="protein sequence ID" value="SNQ60607.1"/>
    <property type="molecule type" value="Genomic_DNA"/>
</dbReference>
<dbReference type="SUPFAM" id="SSF54897">
    <property type="entry name" value="Protease propeptides/inhibitors"/>
    <property type="match status" value="1"/>
</dbReference>
<dbReference type="PROSITE" id="PS00138">
    <property type="entry name" value="SUBTILASE_SER"/>
    <property type="match status" value="1"/>
</dbReference>
<dbReference type="InterPro" id="IPR015500">
    <property type="entry name" value="Peptidase_S8_subtilisin-rel"/>
</dbReference>
<keyword evidence="2 6" id="KW-0645">Protease</keyword>
<evidence type="ECO:0000256" key="3">
    <source>
        <dbReference type="ARBA" id="ARBA00022723"/>
    </source>
</evidence>
<dbReference type="InterPro" id="IPR023827">
    <property type="entry name" value="Peptidase_S8_Asp-AS"/>
</dbReference>
<organism evidence="10 11">
    <name type="scientific">Candidatus Methanoperedens nitratireducens</name>
    <dbReference type="NCBI Taxonomy" id="1392998"/>
    <lineage>
        <taxon>Archaea</taxon>
        <taxon>Methanobacteriati</taxon>
        <taxon>Methanobacteriota</taxon>
        <taxon>Stenosarchaea group</taxon>
        <taxon>Methanomicrobia</taxon>
        <taxon>Methanosarcinales</taxon>
        <taxon>ANME-2 cluster</taxon>
        <taxon>Candidatus Methanoperedentaceae</taxon>
        <taxon>Candidatus Methanoperedens</taxon>
    </lineage>
</organism>
<evidence type="ECO:0000256" key="1">
    <source>
        <dbReference type="ARBA" id="ARBA00011073"/>
    </source>
</evidence>
<dbReference type="OrthoDB" id="341609at2157"/>
<gene>
    <name evidence="10" type="primary">apr</name>
    <name evidence="10" type="ORF">MNV_1950009</name>
</gene>
<reference evidence="11" key="1">
    <citation type="submission" date="2017-06" db="EMBL/GenBank/DDBJ databases">
        <authorList>
            <person name="Cremers G."/>
        </authorList>
    </citation>
    <scope>NUCLEOTIDE SEQUENCE [LARGE SCALE GENOMIC DNA]</scope>
</reference>
<evidence type="ECO:0000256" key="6">
    <source>
        <dbReference type="PROSITE-ProRule" id="PRU01240"/>
    </source>
</evidence>
<evidence type="ECO:0000256" key="7">
    <source>
        <dbReference type="RuleBase" id="RU003355"/>
    </source>
</evidence>
<protein>
    <submittedName>
        <fullName evidence="10">Subtilisin Carlsberg</fullName>
        <ecNumber evidence="10">3.4.21.62</ecNumber>
    </submittedName>
</protein>
<dbReference type="Proteomes" id="UP000218615">
    <property type="component" value="Unassembled WGS sequence"/>
</dbReference>
<evidence type="ECO:0000313" key="10">
    <source>
        <dbReference type="EMBL" id="SNQ60607.1"/>
    </source>
</evidence>
<dbReference type="InterPro" id="IPR023828">
    <property type="entry name" value="Peptidase_S8_Ser-AS"/>
</dbReference>
<sequence length="377" mass="39470">MSLKVLFVVASIVILSISIIGSIAPQEKVPVIIGFKDKKDPDLIKENGGEIKREYTLINAIAAKLPKNKIEELKKNPKVAYVESDRIVQALAETTPWGVTKINAPAVWQNTSTNKGTGIKVAILDTGIQSNHPDLINNIKGGVNFAGRPDGSTNPRYWTDKNGHGTHVAGIVAAVGDNDIGVIGVAPEAHLYAVKVLNNAGSGYTSDIIQGLQWAADNAQIASMSFGSSYYNQAEKDAIDAARAKGLILIAAAGNSGDGNPSTNNVGYPARYNNVIAVAATNSNDVVASWSSDGLEVDVSAPGVDILSTYKGSSYAYLSGTSMATPYVTGTVALMLKAGISANDIQSKLQATAVDINAPGFDVFSGYGRINAFSAIQ</sequence>
<proteinExistence type="inferred from homology"/>
<evidence type="ECO:0000256" key="5">
    <source>
        <dbReference type="ARBA" id="ARBA00022825"/>
    </source>
</evidence>
<evidence type="ECO:0000313" key="11">
    <source>
        <dbReference type="Proteomes" id="UP000218615"/>
    </source>
</evidence>
<dbReference type="GO" id="GO:0006508">
    <property type="term" value="P:proteolysis"/>
    <property type="evidence" value="ECO:0007669"/>
    <property type="project" value="UniProtKB-KW"/>
</dbReference>
<feature type="active site" description="Charge relay system" evidence="6">
    <location>
        <position position="125"/>
    </location>
</feature>
<dbReference type="InterPro" id="IPR010259">
    <property type="entry name" value="S8pro/Inhibitor_I9"/>
</dbReference>
<name>A0A284VN38_9EURY</name>
<evidence type="ECO:0000259" key="9">
    <source>
        <dbReference type="Pfam" id="PF05922"/>
    </source>
</evidence>
<dbReference type="InterPro" id="IPR050131">
    <property type="entry name" value="Peptidase_S8_subtilisin-like"/>
</dbReference>
<dbReference type="PROSITE" id="PS51892">
    <property type="entry name" value="SUBTILASE"/>
    <property type="match status" value="1"/>
</dbReference>
<dbReference type="InterPro" id="IPR036852">
    <property type="entry name" value="Peptidase_S8/S53_dom_sf"/>
</dbReference>
<dbReference type="EC" id="3.4.21.62" evidence="10"/>
<feature type="domain" description="Inhibitor I9" evidence="9">
    <location>
        <begin position="45"/>
        <end position="89"/>
    </location>
</feature>
<feature type="active site" description="Charge relay system" evidence="6">
    <location>
        <position position="322"/>
    </location>
</feature>
<dbReference type="InterPro" id="IPR000209">
    <property type="entry name" value="Peptidase_S8/S53_dom"/>
</dbReference>
<keyword evidence="4 6" id="KW-0378">Hydrolase</keyword>
<dbReference type="PROSITE" id="PS00137">
    <property type="entry name" value="SUBTILASE_HIS"/>
    <property type="match status" value="1"/>
</dbReference>
<dbReference type="PROSITE" id="PS00136">
    <property type="entry name" value="SUBTILASE_ASP"/>
    <property type="match status" value="1"/>
</dbReference>
<keyword evidence="3" id="KW-0479">Metal-binding</keyword>
<dbReference type="GO" id="GO:0046872">
    <property type="term" value="F:metal ion binding"/>
    <property type="evidence" value="ECO:0007669"/>
    <property type="project" value="UniProtKB-KW"/>
</dbReference>
<keyword evidence="5 6" id="KW-0720">Serine protease</keyword>
<evidence type="ECO:0000259" key="8">
    <source>
        <dbReference type="Pfam" id="PF00082"/>
    </source>
</evidence>
<evidence type="ECO:0000256" key="2">
    <source>
        <dbReference type="ARBA" id="ARBA00022670"/>
    </source>
</evidence>
<dbReference type="Pfam" id="PF05922">
    <property type="entry name" value="Inhibitor_I9"/>
    <property type="match status" value="1"/>
</dbReference>
<dbReference type="SUPFAM" id="SSF52743">
    <property type="entry name" value="Subtilisin-like"/>
    <property type="match status" value="1"/>
</dbReference>
<dbReference type="Gene3D" id="3.40.50.200">
    <property type="entry name" value="Peptidase S8/S53 domain"/>
    <property type="match status" value="1"/>
</dbReference>
<dbReference type="PANTHER" id="PTHR43806">
    <property type="entry name" value="PEPTIDASE S8"/>
    <property type="match status" value="1"/>
</dbReference>
<dbReference type="InterPro" id="IPR037045">
    <property type="entry name" value="S8pro/Inhibitor_I9_sf"/>
</dbReference>
<evidence type="ECO:0000256" key="4">
    <source>
        <dbReference type="ARBA" id="ARBA00022801"/>
    </source>
</evidence>
<dbReference type="PRINTS" id="PR00723">
    <property type="entry name" value="SUBTILISIN"/>
</dbReference>
<dbReference type="InterPro" id="IPR022398">
    <property type="entry name" value="Peptidase_S8_His-AS"/>
</dbReference>
<dbReference type="InterPro" id="IPR034202">
    <property type="entry name" value="Subtilisin_Carlsberg-like"/>
</dbReference>
<comment type="similarity">
    <text evidence="1 6 7">Belongs to the peptidase S8 family.</text>
</comment>
<dbReference type="GO" id="GO:0004252">
    <property type="term" value="F:serine-type endopeptidase activity"/>
    <property type="evidence" value="ECO:0007669"/>
    <property type="project" value="UniProtKB-UniRule"/>
</dbReference>
<dbReference type="PANTHER" id="PTHR43806:SF11">
    <property type="entry name" value="CEREVISIN-RELATED"/>
    <property type="match status" value="1"/>
</dbReference>
<dbReference type="CDD" id="cd07477">
    <property type="entry name" value="Peptidases_S8_Subtilisin_subset"/>
    <property type="match status" value="1"/>
</dbReference>
<dbReference type="Gene3D" id="3.30.70.80">
    <property type="entry name" value="Peptidase S8 propeptide/proteinase inhibitor I9"/>
    <property type="match status" value="1"/>
</dbReference>
<dbReference type="AlphaFoldDB" id="A0A284VN38"/>
<accession>A0A284VN38</accession>
<feature type="domain" description="Peptidase S8/S53" evidence="8">
    <location>
        <begin position="116"/>
        <end position="368"/>
    </location>
</feature>
<dbReference type="RefSeq" id="WP_096205016.1">
    <property type="nucleotide sequence ID" value="NZ_FZMP01000107.1"/>
</dbReference>
<dbReference type="Pfam" id="PF00082">
    <property type="entry name" value="Peptidase_S8"/>
    <property type="match status" value="1"/>
</dbReference>
<feature type="active site" description="Charge relay system" evidence="6">
    <location>
        <position position="164"/>
    </location>
</feature>